<dbReference type="InterPro" id="IPR021133">
    <property type="entry name" value="HEAT_type_2"/>
</dbReference>
<dbReference type="EMBL" id="PGXC01000036">
    <property type="protein sequence ID" value="PKK88723.1"/>
    <property type="molecule type" value="Genomic_DNA"/>
</dbReference>
<evidence type="ECO:0008006" key="4">
    <source>
        <dbReference type="Google" id="ProtNLM"/>
    </source>
</evidence>
<dbReference type="InterPro" id="IPR011989">
    <property type="entry name" value="ARM-like"/>
</dbReference>
<sequence length="328" mass="36403">MDQREIYEKLRPLIDTMTFSGEERHISFLSRIFSTPMEDPVILLVELAEVETDPMIKSKVVMAMGDFADKRFIASLKRFLADDDDRVRANTVESLGKIKDPAVVNLLTPMLEDSNNRVVANSAMALWKFGGLRMLNTLVEMLEKGKNEKIQASAAFALGEIGGMQVVPHLMKHLDSPHEMVRTNILRALGKSGDEKMLPSIKANIYSQNMKIRESALEAIGKFTARTATEILVEALEVPENQNIIETIIRGLANSLKPEMVELIPQIVVFLKDEKETLRIAAARIIGNIGEPALIPSLKSALKAAAAEERNELGKALKEAIEKLNFGN</sequence>
<dbReference type="GO" id="GO:0016491">
    <property type="term" value="F:oxidoreductase activity"/>
    <property type="evidence" value="ECO:0007669"/>
    <property type="project" value="TreeGrafter"/>
</dbReference>
<reference evidence="2 3" key="1">
    <citation type="journal article" date="2017" name="ISME J.">
        <title>Potential for microbial H2 and metal transformations associated with novel bacteria and archaea in deep terrestrial subsurface sediments.</title>
        <authorList>
            <person name="Hernsdorf A.W."/>
            <person name="Amano Y."/>
            <person name="Miyakawa K."/>
            <person name="Ise K."/>
            <person name="Suzuki Y."/>
            <person name="Anantharaman K."/>
            <person name="Probst A."/>
            <person name="Burstein D."/>
            <person name="Thomas B.C."/>
            <person name="Banfield J.F."/>
        </authorList>
    </citation>
    <scope>NUCLEOTIDE SEQUENCE [LARGE SCALE GENOMIC DNA]</scope>
    <source>
        <strain evidence="2">HGW-Wallbacteria-1</strain>
    </source>
</reference>
<evidence type="ECO:0000256" key="1">
    <source>
        <dbReference type="ARBA" id="ARBA00045876"/>
    </source>
</evidence>
<proteinExistence type="predicted"/>
<dbReference type="InterPro" id="IPR016024">
    <property type="entry name" value="ARM-type_fold"/>
</dbReference>
<dbReference type="Gene3D" id="1.25.10.10">
    <property type="entry name" value="Leucine-rich Repeat Variant"/>
    <property type="match status" value="2"/>
</dbReference>
<dbReference type="PANTHER" id="PTHR12697">
    <property type="entry name" value="PBS LYASE HEAT-LIKE PROTEIN"/>
    <property type="match status" value="1"/>
</dbReference>
<protein>
    <recommendedName>
        <fullName evidence="4">HEAT repeat domain-containing protein</fullName>
    </recommendedName>
</protein>
<accession>A0A2N1PK42</accession>
<gene>
    <name evidence="2" type="ORF">CVV64_17530</name>
</gene>
<dbReference type="Pfam" id="PF13646">
    <property type="entry name" value="HEAT_2"/>
    <property type="match status" value="3"/>
</dbReference>
<comment type="caution">
    <text evidence="2">The sequence shown here is derived from an EMBL/GenBank/DDBJ whole genome shotgun (WGS) entry which is preliminary data.</text>
</comment>
<dbReference type="PROSITE" id="PS50077">
    <property type="entry name" value="HEAT_REPEAT"/>
    <property type="match status" value="1"/>
</dbReference>
<dbReference type="Proteomes" id="UP000233256">
    <property type="component" value="Unassembled WGS sequence"/>
</dbReference>
<dbReference type="SMART" id="SM00567">
    <property type="entry name" value="EZ_HEAT"/>
    <property type="match status" value="6"/>
</dbReference>
<evidence type="ECO:0000313" key="3">
    <source>
        <dbReference type="Proteomes" id="UP000233256"/>
    </source>
</evidence>
<dbReference type="AlphaFoldDB" id="A0A2N1PK42"/>
<name>A0A2N1PK42_9BACT</name>
<comment type="function">
    <text evidence="1">Catalyzes the hydroxylation of the N(6)-(4-aminobutyl)-L-lysine intermediate produced by deoxyhypusine synthase/DHPS on a critical lysine of the eukaryotic translation initiation factor 5A/eIF-5A. This is the second step of the post-translational modification of that lysine into an unusual amino acid residue named hypusine. Hypusination is unique to mature eIF-5A factor and is essential for its function.</text>
</comment>
<dbReference type="SUPFAM" id="SSF48371">
    <property type="entry name" value="ARM repeat"/>
    <property type="match status" value="1"/>
</dbReference>
<evidence type="ECO:0000313" key="2">
    <source>
        <dbReference type="EMBL" id="PKK88723.1"/>
    </source>
</evidence>
<dbReference type="PANTHER" id="PTHR12697:SF5">
    <property type="entry name" value="DEOXYHYPUSINE HYDROXYLASE"/>
    <property type="match status" value="1"/>
</dbReference>
<organism evidence="2 3">
    <name type="scientific">Candidatus Wallbacteria bacterium HGW-Wallbacteria-1</name>
    <dbReference type="NCBI Taxonomy" id="2013854"/>
    <lineage>
        <taxon>Bacteria</taxon>
        <taxon>Candidatus Walliibacteriota</taxon>
    </lineage>
</organism>
<dbReference type="InterPro" id="IPR004155">
    <property type="entry name" value="PBS_lyase_HEAT"/>
</dbReference>